<accession>A0A8B2NS84</accession>
<dbReference type="InterPro" id="IPR029056">
    <property type="entry name" value="Ribokinase-like"/>
</dbReference>
<dbReference type="AlphaFoldDB" id="A0A8B2NS84"/>
<dbReference type="RefSeq" id="WP_111348928.1">
    <property type="nucleotide sequence ID" value="NZ_JAIWKD010000007.1"/>
</dbReference>
<evidence type="ECO:0000313" key="5">
    <source>
        <dbReference type="Proteomes" id="UP000249590"/>
    </source>
</evidence>
<evidence type="ECO:0000256" key="2">
    <source>
        <dbReference type="ARBA" id="ARBA00022777"/>
    </source>
</evidence>
<evidence type="ECO:0000313" key="4">
    <source>
        <dbReference type="EMBL" id="RAI00233.1"/>
    </source>
</evidence>
<protein>
    <submittedName>
        <fullName evidence="4">Ribokinase</fullName>
    </submittedName>
</protein>
<dbReference type="Proteomes" id="UP000249590">
    <property type="component" value="Unassembled WGS sequence"/>
</dbReference>
<dbReference type="InterPro" id="IPR011611">
    <property type="entry name" value="PfkB_dom"/>
</dbReference>
<sequence length="297" mass="32084">MEALFIGHAYIDITFLADTLPTGDDKTIADDYAVAFGGNATTAAFCAAKLGLKCDLLCQQADDWLARMFLDMASRYKVSVHGRKVAESSLSFIMPNDGKRAIVRCRDANFLHPYPTLNLDGIRGLHIDGHMHDAALHYARACREKGVLTSLDGGSARPGTDELLNYIDVAAISERMCDQMHLNPLAMLDYLRSHGVKTGAVTLGERGLVYYENGGEAKTMPALPVPHSAVVDTSGAGDVFHGAYFYSALERPGLSWADHFDFGRAASAFAVQHLGNEESLPSLADIDAMRTAFPVAA</sequence>
<gene>
    <name evidence="4" type="ORF">DLJ53_21240</name>
</gene>
<dbReference type="InterPro" id="IPR002139">
    <property type="entry name" value="Ribo/fructo_kinase"/>
</dbReference>
<organism evidence="4 5">
    <name type="scientific">Acuticoccus sediminis</name>
    <dbReference type="NCBI Taxonomy" id="2184697"/>
    <lineage>
        <taxon>Bacteria</taxon>
        <taxon>Pseudomonadati</taxon>
        <taxon>Pseudomonadota</taxon>
        <taxon>Alphaproteobacteria</taxon>
        <taxon>Hyphomicrobiales</taxon>
        <taxon>Amorphaceae</taxon>
        <taxon>Acuticoccus</taxon>
    </lineage>
</organism>
<feature type="domain" description="Carbohydrate kinase PfkB" evidence="3">
    <location>
        <begin position="4"/>
        <end position="281"/>
    </location>
</feature>
<evidence type="ECO:0000256" key="1">
    <source>
        <dbReference type="ARBA" id="ARBA00022679"/>
    </source>
</evidence>
<dbReference type="Pfam" id="PF00294">
    <property type="entry name" value="PfkB"/>
    <property type="match status" value="1"/>
</dbReference>
<keyword evidence="2 4" id="KW-0418">Kinase</keyword>
<dbReference type="Gene3D" id="3.40.1190.20">
    <property type="match status" value="1"/>
</dbReference>
<dbReference type="PANTHER" id="PTHR42774:SF3">
    <property type="entry name" value="KETOHEXOKINASE"/>
    <property type="match status" value="1"/>
</dbReference>
<proteinExistence type="predicted"/>
<keyword evidence="1" id="KW-0808">Transferase</keyword>
<dbReference type="PANTHER" id="PTHR42774">
    <property type="entry name" value="PHOSPHOTRANSFERASE SYSTEM TRANSPORT PROTEIN"/>
    <property type="match status" value="1"/>
</dbReference>
<dbReference type="InterPro" id="IPR052562">
    <property type="entry name" value="Ketohexokinase-related"/>
</dbReference>
<comment type="caution">
    <text evidence="4">The sequence shown here is derived from an EMBL/GenBank/DDBJ whole genome shotgun (WGS) entry which is preliminary data.</text>
</comment>
<dbReference type="CDD" id="cd01945">
    <property type="entry name" value="ribokinase_group_B"/>
    <property type="match status" value="1"/>
</dbReference>
<name>A0A8B2NS84_9HYPH</name>
<keyword evidence="5" id="KW-1185">Reference proteome</keyword>
<dbReference type="OrthoDB" id="9795789at2"/>
<evidence type="ECO:0000259" key="3">
    <source>
        <dbReference type="Pfam" id="PF00294"/>
    </source>
</evidence>
<dbReference type="PRINTS" id="PR00990">
    <property type="entry name" value="RIBOKINASE"/>
</dbReference>
<dbReference type="EMBL" id="QHHQ01000004">
    <property type="protein sequence ID" value="RAI00233.1"/>
    <property type="molecule type" value="Genomic_DNA"/>
</dbReference>
<dbReference type="SUPFAM" id="SSF53613">
    <property type="entry name" value="Ribokinase-like"/>
    <property type="match status" value="1"/>
</dbReference>
<dbReference type="GO" id="GO:0016301">
    <property type="term" value="F:kinase activity"/>
    <property type="evidence" value="ECO:0007669"/>
    <property type="project" value="UniProtKB-KW"/>
</dbReference>
<reference evidence="4 5" key="1">
    <citation type="submission" date="2018-05" db="EMBL/GenBank/DDBJ databases">
        <title>Acuticoccus sediminis sp. nov., isolated from deep-sea sediment of Indian Ocean.</title>
        <authorList>
            <person name="Liu X."/>
            <person name="Lai Q."/>
            <person name="Du Y."/>
            <person name="Sun F."/>
            <person name="Zhang X."/>
            <person name="Wang S."/>
            <person name="Shao Z."/>
        </authorList>
    </citation>
    <scope>NUCLEOTIDE SEQUENCE [LARGE SCALE GENOMIC DNA]</scope>
    <source>
        <strain evidence="4 5">PTG4-2</strain>
    </source>
</reference>